<dbReference type="Proteomes" id="UP000694044">
    <property type="component" value="Unassembled WGS sequence"/>
</dbReference>
<dbReference type="PANTHER" id="PTHR42683">
    <property type="entry name" value="ALDEHYDE REDUCTASE"/>
    <property type="match status" value="1"/>
</dbReference>
<dbReference type="PROSITE" id="PS00059">
    <property type="entry name" value="ADH_ZINC"/>
    <property type="match status" value="1"/>
</dbReference>
<dbReference type="GO" id="GO:0008270">
    <property type="term" value="F:zinc ion binding"/>
    <property type="evidence" value="ECO:0007669"/>
    <property type="project" value="InterPro"/>
</dbReference>
<dbReference type="Pfam" id="PF08240">
    <property type="entry name" value="ADH_N"/>
    <property type="match status" value="1"/>
</dbReference>
<comment type="similarity">
    <text evidence="5">Belongs to the zinc-containing alcohol dehydrogenase family.</text>
</comment>
<keyword evidence="2 5" id="KW-0479">Metal-binding</keyword>
<dbReference type="EMBL" id="JAGDFM010000818">
    <property type="protein sequence ID" value="KAG7376091.1"/>
    <property type="molecule type" value="Genomic_DNA"/>
</dbReference>
<gene>
    <name evidence="8" type="ORF">PHYPSEUDO_014449</name>
    <name evidence="9" type="ORF">PHYPSEUDO_014454</name>
</gene>
<evidence type="ECO:0000313" key="10">
    <source>
        <dbReference type="Proteomes" id="UP000694044"/>
    </source>
</evidence>
<proteinExistence type="inferred from homology"/>
<comment type="cofactor">
    <cofactor evidence="1 5">
        <name>Zn(2+)</name>
        <dbReference type="ChEBI" id="CHEBI:29105"/>
    </cofactor>
</comment>
<evidence type="ECO:0000259" key="7">
    <source>
        <dbReference type="Pfam" id="PF08240"/>
    </source>
</evidence>
<dbReference type="GO" id="GO:0016616">
    <property type="term" value="F:oxidoreductase activity, acting on the CH-OH group of donors, NAD or NADP as acceptor"/>
    <property type="evidence" value="ECO:0007669"/>
    <property type="project" value="InterPro"/>
</dbReference>
<evidence type="ECO:0000256" key="3">
    <source>
        <dbReference type="ARBA" id="ARBA00022833"/>
    </source>
</evidence>
<feature type="domain" description="Alcohol dehydrogenase-like C-terminal" evidence="6">
    <location>
        <begin position="175"/>
        <end position="279"/>
    </location>
</feature>
<evidence type="ECO:0000313" key="9">
    <source>
        <dbReference type="EMBL" id="KAG7376096.1"/>
    </source>
</evidence>
<sequence>MPREKSSPGSSSHVRLVPTTWRSTSPIAVSVGPISTRWRATASYSCVVGHEIVGEVTLAGANVEMLAVGDRVAVGAHVWACWNKNPDAPCRNCALREDALCDHAVYTYDSTYEDGSPSYGGYADYIRLDSNYAFKLPDNLSSDVAAPLMYAGVTVFTPLKREGVKAGDRVGVVGVAFSRSANKEQEVRALGAAEFFNLSSEDGQKKATNSVDYLILTAHANNMPYNLYLSLLHECGTLIMLGIPNDEIKFSPLFVMRALRVHGSLIGGIQDVKDVLGWLPRRTGAQSR</sequence>
<dbReference type="InterPro" id="IPR047109">
    <property type="entry name" value="CAD-like"/>
</dbReference>
<evidence type="ECO:0000256" key="4">
    <source>
        <dbReference type="ARBA" id="ARBA00023002"/>
    </source>
</evidence>
<dbReference type="InterPro" id="IPR013149">
    <property type="entry name" value="ADH-like_C"/>
</dbReference>
<evidence type="ECO:0000256" key="2">
    <source>
        <dbReference type="ARBA" id="ARBA00022723"/>
    </source>
</evidence>
<evidence type="ECO:0000313" key="8">
    <source>
        <dbReference type="EMBL" id="KAG7376091.1"/>
    </source>
</evidence>
<dbReference type="EMBL" id="JAGDFM010000818">
    <property type="protein sequence ID" value="KAG7376096.1"/>
    <property type="molecule type" value="Genomic_DNA"/>
</dbReference>
<evidence type="ECO:0000256" key="1">
    <source>
        <dbReference type="ARBA" id="ARBA00001947"/>
    </source>
</evidence>
<dbReference type="OrthoDB" id="1879366at2759"/>
<protein>
    <submittedName>
        <fullName evidence="9">Uncharacterized protein</fullName>
    </submittedName>
</protein>
<dbReference type="InterPro" id="IPR002328">
    <property type="entry name" value="ADH_Zn_CS"/>
</dbReference>
<feature type="domain" description="Alcohol dehydrogenase-like N-terminal" evidence="7">
    <location>
        <begin position="41"/>
        <end position="138"/>
    </location>
</feature>
<accession>A0A8T1V5A6</accession>
<organism evidence="9 10">
    <name type="scientific">Phytophthora pseudosyringae</name>
    <dbReference type="NCBI Taxonomy" id="221518"/>
    <lineage>
        <taxon>Eukaryota</taxon>
        <taxon>Sar</taxon>
        <taxon>Stramenopiles</taxon>
        <taxon>Oomycota</taxon>
        <taxon>Peronosporomycetes</taxon>
        <taxon>Peronosporales</taxon>
        <taxon>Peronosporaceae</taxon>
        <taxon>Phytophthora</taxon>
    </lineage>
</organism>
<keyword evidence="3 5" id="KW-0862">Zinc</keyword>
<dbReference type="Pfam" id="PF00107">
    <property type="entry name" value="ADH_zinc_N"/>
    <property type="match status" value="1"/>
</dbReference>
<evidence type="ECO:0000256" key="5">
    <source>
        <dbReference type="RuleBase" id="RU361277"/>
    </source>
</evidence>
<name>A0A8T1V5A6_9STRA</name>
<dbReference type="InterPro" id="IPR013154">
    <property type="entry name" value="ADH-like_N"/>
</dbReference>
<keyword evidence="10" id="KW-1185">Reference proteome</keyword>
<dbReference type="AlphaFoldDB" id="A0A8T1V5A6"/>
<reference evidence="9" key="1">
    <citation type="submission" date="2021-02" db="EMBL/GenBank/DDBJ databases">
        <authorList>
            <person name="Palmer J.M."/>
        </authorList>
    </citation>
    <scope>NUCLEOTIDE SEQUENCE</scope>
    <source>
        <strain evidence="9">SCRP734</strain>
    </source>
</reference>
<keyword evidence="4" id="KW-0560">Oxidoreductase</keyword>
<evidence type="ECO:0000259" key="6">
    <source>
        <dbReference type="Pfam" id="PF00107"/>
    </source>
</evidence>
<comment type="caution">
    <text evidence="9">The sequence shown here is derived from an EMBL/GenBank/DDBJ whole genome shotgun (WGS) entry which is preliminary data.</text>
</comment>